<feature type="region of interest" description="Disordered" evidence="4">
    <location>
        <begin position="1"/>
        <end position="100"/>
    </location>
</feature>
<comment type="caution">
    <text evidence="6">The sequence shown here is derived from an EMBL/GenBank/DDBJ whole genome shotgun (WGS) entry which is preliminary data.</text>
</comment>
<reference evidence="6 7" key="1">
    <citation type="journal article" date="2019" name="Environ. Microbiol.">
        <title>At the nexus of three kingdoms: the genome of the mycorrhizal fungus Gigaspora margarita provides insights into plant, endobacterial and fungal interactions.</title>
        <authorList>
            <person name="Venice F."/>
            <person name="Ghignone S."/>
            <person name="Salvioli di Fossalunga A."/>
            <person name="Amselem J."/>
            <person name="Novero M."/>
            <person name="Xianan X."/>
            <person name="Sedzielewska Toro K."/>
            <person name="Morin E."/>
            <person name="Lipzen A."/>
            <person name="Grigoriev I.V."/>
            <person name="Henrissat B."/>
            <person name="Martin F.M."/>
            <person name="Bonfante P."/>
        </authorList>
    </citation>
    <scope>NUCLEOTIDE SEQUENCE [LARGE SCALE GENOMIC DNA]</scope>
    <source>
        <strain evidence="6 7">BEG34</strain>
    </source>
</reference>
<evidence type="ECO:0000256" key="2">
    <source>
        <dbReference type="ARBA" id="ARBA00008576"/>
    </source>
</evidence>
<dbReference type="OrthoDB" id="5577072at2759"/>
<evidence type="ECO:0000256" key="1">
    <source>
        <dbReference type="ARBA" id="ARBA00004123"/>
    </source>
</evidence>
<dbReference type="AlphaFoldDB" id="A0A8H4ATE5"/>
<dbReference type="SMART" id="SM00443">
    <property type="entry name" value="G_patch"/>
    <property type="match status" value="1"/>
</dbReference>
<dbReference type="PANTHER" id="PTHR15818">
    <property type="entry name" value="G PATCH AND KOW-CONTAINING"/>
    <property type="match status" value="1"/>
</dbReference>
<organism evidence="6 7">
    <name type="scientific">Gigaspora margarita</name>
    <dbReference type="NCBI Taxonomy" id="4874"/>
    <lineage>
        <taxon>Eukaryota</taxon>
        <taxon>Fungi</taxon>
        <taxon>Fungi incertae sedis</taxon>
        <taxon>Mucoromycota</taxon>
        <taxon>Glomeromycotina</taxon>
        <taxon>Glomeromycetes</taxon>
        <taxon>Diversisporales</taxon>
        <taxon>Gigasporaceae</taxon>
        <taxon>Gigaspora</taxon>
    </lineage>
</organism>
<keyword evidence="7" id="KW-1185">Reference proteome</keyword>
<feature type="compositionally biased region" description="Polar residues" evidence="4">
    <location>
        <begin position="13"/>
        <end position="22"/>
    </location>
</feature>
<evidence type="ECO:0000313" key="6">
    <source>
        <dbReference type="EMBL" id="KAF0531179.1"/>
    </source>
</evidence>
<evidence type="ECO:0000256" key="4">
    <source>
        <dbReference type="SAM" id="MobiDB-lite"/>
    </source>
</evidence>
<feature type="compositionally biased region" description="Polar residues" evidence="4">
    <location>
        <begin position="32"/>
        <end position="47"/>
    </location>
</feature>
<dbReference type="InterPro" id="IPR026822">
    <property type="entry name" value="Spp2/MOS2_G-patch"/>
</dbReference>
<name>A0A8H4ATE5_GIGMA</name>
<proteinExistence type="inferred from homology"/>
<evidence type="ECO:0000313" key="7">
    <source>
        <dbReference type="Proteomes" id="UP000439903"/>
    </source>
</evidence>
<feature type="compositionally biased region" description="Polar residues" evidence="4">
    <location>
        <begin position="57"/>
        <end position="73"/>
    </location>
</feature>
<dbReference type="Proteomes" id="UP000439903">
    <property type="component" value="Unassembled WGS sequence"/>
</dbReference>
<dbReference type="EMBL" id="WTPW01000243">
    <property type="protein sequence ID" value="KAF0531179.1"/>
    <property type="molecule type" value="Genomic_DNA"/>
</dbReference>
<comment type="similarity">
    <text evidence="2">Belongs to the SPP2 family.</text>
</comment>
<dbReference type="InterPro" id="IPR000467">
    <property type="entry name" value="G_patch_dom"/>
</dbReference>
<sequence>MSSKTPQDVVPNSGFSMQIQSNKTTKSTKSSQDVAPSSGFSRQIQSNKTTKSTKSSQDVVPSSGFSMQIQSNKTKNKKLEKRNLSLFASEPSKKRRITDNDINEPTIELVTGFEDNQIQSLNPKERTDQPIIIPTLKNPDWIERSQALAAARSKESDKVQSLKQQAIAEILKGPTDSDIEQPERTLVLQVEKNKNLESRKEKLSELEAFRREVENLPDEADIDYDSVPIEDFGAAMLRGMGWKPGMTIGKNQKIKSIELREPKARPTHLGLGASPLPAKDVR</sequence>
<gene>
    <name evidence="6" type="ORF">F8M41_011879</name>
</gene>
<dbReference type="GO" id="GO:0000398">
    <property type="term" value="P:mRNA splicing, via spliceosome"/>
    <property type="evidence" value="ECO:0007669"/>
    <property type="project" value="InterPro"/>
</dbReference>
<protein>
    <submittedName>
        <fullName evidence="6">DExH-box splicing factor binding site-domain-containing protein</fullName>
    </submittedName>
</protein>
<evidence type="ECO:0000259" key="5">
    <source>
        <dbReference type="PROSITE" id="PS50174"/>
    </source>
</evidence>
<dbReference type="GO" id="GO:0005681">
    <property type="term" value="C:spliceosomal complex"/>
    <property type="evidence" value="ECO:0007669"/>
    <property type="project" value="TreeGrafter"/>
</dbReference>
<keyword evidence="3" id="KW-0539">Nucleus</keyword>
<comment type="subcellular location">
    <subcellularLocation>
        <location evidence="1">Nucleus</location>
    </subcellularLocation>
</comment>
<dbReference type="GO" id="GO:0003676">
    <property type="term" value="F:nucleic acid binding"/>
    <property type="evidence" value="ECO:0007669"/>
    <property type="project" value="InterPro"/>
</dbReference>
<dbReference type="InterPro" id="IPR045166">
    <property type="entry name" value="Spp2-like"/>
</dbReference>
<feature type="domain" description="G-patch" evidence="5">
    <location>
        <begin position="229"/>
        <end position="276"/>
    </location>
</feature>
<dbReference type="PANTHER" id="PTHR15818:SF2">
    <property type="entry name" value="G-PATCH DOMAIN AND KOW MOTIFS-CONTAINING PROTEIN"/>
    <property type="match status" value="1"/>
</dbReference>
<accession>A0A8H4ATE5</accession>
<evidence type="ECO:0000256" key="3">
    <source>
        <dbReference type="ARBA" id="ARBA00023242"/>
    </source>
</evidence>
<feature type="region of interest" description="Disordered" evidence="4">
    <location>
        <begin position="259"/>
        <end position="282"/>
    </location>
</feature>
<dbReference type="Pfam" id="PF12656">
    <property type="entry name" value="G-patch_2"/>
    <property type="match status" value="1"/>
</dbReference>
<dbReference type="PROSITE" id="PS50174">
    <property type="entry name" value="G_PATCH"/>
    <property type="match status" value="1"/>
</dbReference>